<dbReference type="Proteomes" id="UP000198867">
    <property type="component" value="Unassembled WGS sequence"/>
</dbReference>
<dbReference type="InterPro" id="IPR001482">
    <property type="entry name" value="T2SS/T4SS_dom"/>
</dbReference>
<proteinExistence type="inferred from homology"/>
<dbReference type="Gene3D" id="3.30.450.380">
    <property type="match status" value="1"/>
</dbReference>
<reference evidence="4" key="1">
    <citation type="submission" date="2016-10" db="EMBL/GenBank/DDBJ databases">
        <authorList>
            <person name="Varghese N."/>
            <person name="Submissions S."/>
        </authorList>
    </citation>
    <scope>NUCLEOTIDE SEQUENCE [LARGE SCALE GENOMIC DNA]</scope>
    <source>
        <strain evidence="4">CGMCC 1.11101</strain>
    </source>
</reference>
<name>A0A1I4ZIC4_9MICO</name>
<protein>
    <submittedName>
        <fullName evidence="3">Pilus assembly protein CpaF</fullName>
    </submittedName>
</protein>
<gene>
    <name evidence="3" type="ORF">SAMN05216219_0817</name>
</gene>
<evidence type="ECO:0000259" key="2">
    <source>
        <dbReference type="Pfam" id="PF00437"/>
    </source>
</evidence>
<dbReference type="InterPro" id="IPR027417">
    <property type="entry name" value="P-loop_NTPase"/>
</dbReference>
<dbReference type="SUPFAM" id="SSF52540">
    <property type="entry name" value="P-loop containing nucleoside triphosphate hydrolases"/>
    <property type="match status" value="1"/>
</dbReference>
<dbReference type="AlphaFoldDB" id="A0A1I4ZIC4"/>
<comment type="similarity">
    <text evidence="1">Belongs to the GSP E family.</text>
</comment>
<accession>A0A1I4ZIC4</accession>
<dbReference type="Gene3D" id="3.40.50.300">
    <property type="entry name" value="P-loop containing nucleotide triphosphate hydrolases"/>
    <property type="match status" value="1"/>
</dbReference>
<dbReference type="CDD" id="cd01130">
    <property type="entry name" value="VirB11-like_ATPase"/>
    <property type="match status" value="1"/>
</dbReference>
<evidence type="ECO:0000313" key="3">
    <source>
        <dbReference type="EMBL" id="SFN49660.1"/>
    </source>
</evidence>
<organism evidence="3 4">
    <name type="scientific">Mycetocola miduiensis</name>
    <dbReference type="NCBI Taxonomy" id="995034"/>
    <lineage>
        <taxon>Bacteria</taxon>
        <taxon>Bacillati</taxon>
        <taxon>Actinomycetota</taxon>
        <taxon>Actinomycetes</taxon>
        <taxon>Micrococcales</taxon>
        <taxon>Microbacteriaceae</taxon>
        <taxon>Mycetocola</taxon>
    </lineage>
</organism>
<dbReference type="STRING" id="995034.SAMN05216219_0817"/>
<feature type="domain" description="Bacterial type II secretion system protein E" evidence="2">
    <location>
        <begin position="92"/>
        <end position="351"/>
    </location>
</feature>
<dbReference type="Pfam" id="PF00437">
    <property type="entry name" value="T2SSE"/>
    <property type="match status" value="1"/>
</dbReference>
<evidence type="ECO:0000313" key="4">
    <source>
        <dbReference type="Proteomes" id="UP000198867"/>
    </source>
</evidence>
<evidence type="ECO:0000256" key="1">
    <source>
        <dbReference type="ARBA" id="ARBA00006611"/>
    </source>
</evidence>
<dbReference type="GO" id="GO:0016887">
    <property type="term" value="F:ATP hydrolysis activity"/>
    <property type="evidence" value="ECO:0007669"/>
    <property type="project" value="InterPro"/>
</dbReference>
<dbReference type="PANTHER" id="PTHR30486:SF6">
    <property type="entry name" value="TYPE IV PILUS RETRACTATION ATPASE PILT"/>
    <property type="match status" value="1"/>
</dbReference>
<sequence>MTSWRGTFRLWITGTGAGCFRQTFSMTSAAEIITNRVRDRVRREGVDLSGEGLAERFVQEEVRRYSERALGSALPLLSDESRTEREVVASLTGFGPLQPYLDDPDVEEIWINSPTRVFVARNGIPELTNTVLTERDVRDLVERMLQATGRRVDLSSPFVDASLPDGSRLHVVIPDVTRRHMAVNIRKFSRRVRDLNSLVAGGSLTAQAAEFLRCCVLAGQNILISGATQAGKTTLLGALLSSVRTNERIVTVEETFELDLAVADVVAMQCRQPSLEGTGEITLRRLIKEALRMRPDRLIVGEVREAESLDLLIALNSGIPGMCSIHANSARDALVKLSTLPLLAGRNIDSAFVLPTVAGCIDIVVHCELEPSGSRRVGSILALSGTVTGAVIEASTLFAIRNGQLEATGSHPTRLKKFENAGLNPAAILRRGQ</sequence>
<dbReference type="InterPro" id="IPR050921">
    <property type="entry name" value="T4SS_GSP_E_ATPase"/>
</dbReference>
<dbReference type="EMBL" id="FOVM01000002">
    <property type="protein sequence ID" value="SFN49660.1"/>
    <property type="molecule type" value="Genomic_DNA"/>
</dbReference>
<dbReference type="PANTHER" id="PTHR30486">
    <property type="entry name" value="TWITCHING MOTILITY PROTEIN PILT"/>
    <property type="match status" value="1"/>
</dbReference>
<keyword evidence="4" id="KW-1185">Reference proteome</keyword>